<dbReference type="EMBL" id="FZMP01000010">
    <property type="protein sequence ID" value="SNQ59136.1"/>
    <property type="molecule type" value="Genomic_DNA"/>
</dbReference>
<dbReference type="InterPro" id="IPR011576">
    <property type="entry name" value="Pyridox_Oxase_N"/>
</dbReference>
<evidence type="ECO:0000313" key="4">
    <source>
        <dbReference type="Proteomes" id="UP000218615"/>
    </source>
</evidence>
<evidence type="ECO:0000259" key="2">
    <source>
        <dbReference type="Pfam" id="PF01243"/>
    </source>
</evidence>
<protein>
    <submittedName>
        <fullName evidence="3">Pyridoxamine 5'-phosphate oxidase-related FMN-binding protein</fullName>
    </submittedName>
</protein>
<dbReference type="PANTHER" id="PTHR35176:SF6">
    <property type="entry name" value="HEME OXYGENASE HI_0854-RELATED"/>
    <property type="match status" value="1"/>
</dbReference>
<dbReference type="Gene3D" id="2.30.110.10">
    <property type="entry name" value="Electron Transport, Fmn-binding Protein, Chain A"/>
    <property type="match status" value="1"/>
</dbReference>
<dbReference type="Proteomes" id="UP000218615">
    <property type="component" value="Unassembled WGS sequence"/>
</dbReference>
<dbReference type="PANTHER" id="PTHR35176">
    <property type="entry name" value="HEME OXYGENASE HI_0854-RELATED"/>
    <property type="match status" value="1"/>
</dbReference>
<accession>A0A284VIN3</accession>
<proteinExistence type="predicted"/>
<dbReference type="RefSeq" id="WP_096203556.1">
    <property type="nucleotide sequence ID" value="NZ_FZMP01000010.1"/>
</dbReference>
<organism evidence="3 4">
    <name type="scientific">Candidatus Methanoperedens nitratireducens</name>
    <dbReference type="NCBI Taxonomy" id="1392998"/>
    <lineage>
        <taxon>Archaea</taxon>
        <taxon>Methanobacteriati</taxon>
        <taxon>Methanobacteriota</taxon>
        <taxon>Stenosarchaea group</taxon>
        <taxon>Methanomicrobia</taxon>
        <taxon>Methanosarcinales</taxon>
        <taxon>ANME-2 cluster</taxon>
        <taxon>Candidatus Methanoperedentaceae</taxon>
        <taxon>Candidatus Methanoperedens</taxon>
    </lineage>
</organism>
<keyword evidence="4" id="KW-1185">Reference proteome</keyword>
<dbReference type="OrthoDB" id="4669at2157"/>
<sequence>MKIPDEMLNILYGNYFGYVCTSDRFDTPHLTPVFFVYDGQSQKIFFITNEKSKKVKNILENPNVSITIDIRDPVNPFNNEGVMAQGTAFITEKGPIYFLPEETLQLYRDIYMEFKGKYQAVIENKPMGENDVIVQINIEKMVYWKGPHFKSVKIGKEGKVTMVKSI</sequence>
<keyword evidence="1" id="KW-0560">Oxidoreductase</keyword>
<dbReference type="Pfam" id="PF01243">
    <property type="entry name" value="PNPOx_N"/>
    <property type="match status" value="1"/>
</dbReference>
<dbReference type="InterPro" id="IPR012349">
    <property type="entry name" value="Split_barrel_FMN-bd"/>
</dbReference>
<evidence type="ECO:0000256" key="1">
    <source>
        <dbReference type="ARBA" id="ARBA00023002"/>
    </source>
</evidence>
<dbReference type="STRING" id="1392998.ANME2D_00635"/>
<feature type="domain" description="Pyridoxamine 5'-phosphate oxidase N-terminal" evidence="2">
    <location>
        <begin position="4"/>
        <end position="144"/>
    </location>
</feature>
<dbReference type="GO" id="GO:0005829">
    <property type="term" value="C:cytosol"/>
    <property type="evidence" value="ECO:0007669"/>
    <property type="project" value="TreeGrafter"/>
</dbReference>
<dbReference type="SUPFAM" id="SSF50475">
    <property type="entry name" value="FMN-binding split barrel"/>
    <property type="match status" value="1"/>
</dbReference>
<name>A0A284VIN3_9EURY</name>
<dbReference type="GO" id="GO:0070967">
    <property type="term" value="F:coenzyme F420 binding"/>
    <property type="evidence" value="ECO:0007669"/>
    <property type="project" value="TreeGrafter"/>
</dbReference>
<dbReference type="GO" id="GO:0016627">
    <property type="term" value="F:oxidoreductase activity, acting on the CH-CH group of donors"/>
    <property type="evidence" value="ECO:0007669"/>
    <property type="project" value="TreeGrafter"/>
</dbReference>
<reference evidence="4" key="1">
    <citation type="submission" date="2017-06" db="EMBL/GenBank/DDBJ databases">
        <authorList>
            <person name="Cremers G."/>
        </authorList>
    </citation>
    <scope>NUCLEOTIDE SEQUENCE [LARGE SCALE GENOMIC DNA]</scope>
</reference>
<dbReference type="AlphaFoldDB" id="A0A284VIN3"/>
<dbReference type="InterPro" id="IPR052019">
    <property type="entry name" value="F420H2_bilvrd_red/Heme_oxyg"/>
</dbReference>
<evidence type="ECO:0000313" key="3">
    <source>
        <dbReference type="EMBL" id="SNQ59136.1"/>
    </source>
</evidence>
<gene>
    <name evidence="3" type="ORF">MNV_1070026</name>
</gene>